<evidence type="ECO:0000256" key="1">
    <source>
        <dbReference type="SAM" id="SignalP"/>
    </source>
</evidence>
<feature type="chain" id="PRO_5039723363" evidence="1">
    <location>
        <begin position="22"/>
        <end position="164"/>
    </location>
</feature>
<sequence>MKKHITKIALSALLLGGGYLAGTTIPSLANTFNSEQPGSANDPLVTKGYVDQTIDKLIEEKLAGTDLTIGGGLSSSLEVVKLQPGQALYPNVGTEMIVRTGKTVAFSDTSNGLADVTGAKDVLNGVAVENNHLLINPGVGRGIKPHESVDYTIYVMVRGGYTIK</sequence>
<protein>
    <submittedName>
        <fullName evidence="2">Uncharacterized protein</fullName>
    </submittedName>
</protein>
<feature type="signal peptide" evidence="1">
    <location>
        <begin position="1"/>
        <end position="21"/>
    </location>
</feature>
<organism evidence="2 3">
    <name type="scientific">Chengkuizengella marina</name>
    <dbReference type="NCBI Taxonomy" id="2507566"/>
    <lineage>
        <taxon>Bacteria</taxon>
        <taxon>Bacillati</taxon>
        <taxon>Bacillota</taxon>
        <taxon>Bacilli</taxon>
        <taxon>Bacillales</taxon>
        <taxon>Paenibacillaceae</taxon>
        <taxon>Chengkuizengella</taxon>
    </lineage>
</organism>
<evidence type="ECO:0000313" key="3">
    <source>
        <dbReference type="Proteomes" id="UP000448943"/>
    </source>
</evidence>
<dbReference type="EMBL" id="SIJB01000033">
    <property type="protein sequence ID" value="NBI30574.1"/>
    <property type="molecule type" value="Genomic_DNA"/>
</dbReference>
<dbReference type="OrthoDB" id="2381664at2"/>
<proteinExistence type="predicted"/>
<dbReference type="AlphaFoldDB" id="A0A6N9Q7G2"/>
<keyword evidence="3" id="KW-1185">Reference proteome</keyword>
<dbReference type="RefSeq" id="WP_160647388.1">
    <property type="nucleotide sequence ID" value="NZ_SIJB01000033.1"/>
</dbReference>
<keyword evidence="1" id="KW-0732">Signal</keyword>
<dbReference type="Proteomes" id="UP000448943">
    <property type="component" value="Unassembled WGS sequence"/>
</dbReference>
<comment type="caution">
    <text evidence="2">The sequence shown here is derived from an EMBL/GenBank/DDBJ whole genome shotgun (WGS) entry which is preliminary data.</text>
</comment>
<gene>
    <name evidence="2" type="ORF">ERL59_16615</name>
</gene>
<name>A0A6N9Q7G2_9BACL</name>
<accession>A0A6N9Q7G2</accession>
<evidence type="ECO:0000313" key="2">
    <source>
        <dbReference type="EMBL" id="NBI30574.1"/>
    </source>
</evidence>
<reference evidence="2 3" key="1">
    <citation type="submission" date="2019-01" db="EMBL/GenBank/DDBJ databases">
        <title>Chengkuizengella sp. nov., isolated from deep-sea sediment of East Pacific Ocean.</title>
        <authorList>
            <person name="Yang J."/>
            <person name="Lai Q."/>
            <person name="Shao Z."/>
        </authorList>
    </citation>
    <scope>NUCLEOTIDE SEQUENCE [LARGE SCALE GENOMIC DNA]</scope>
    <source>
        <strain evidence="2 3">YPA3-1-1</strain>
    </source>
</reference>